<organism evidence="4 5">
    <name type="scientific">Archangium gephyra</name>
    <dbReference type="NCBI Taxonomy" id="48"/>
    <lineage>
        <taxon>Bacteria</taxon>
        <taxon>Pseudomonadati</taxon>
        <taxon>Myxococcota</taxon>
        <taxon>Myxococcia</taxon>
        <taxon>Myxococcales</taxon>
        <taxon>Cystobacterineae</taxon>
        <taxon>Archangiaceae</taxon>
        <taxon>Archangium</taxon>
    </lineage>
</organism>
<evidence type="ECO:0000313" key="5">
    <source>
        <dbReference type="Proteomes" id="UP000249061"/>
    </source>
</evidence>
<dbReference type="SFLD" id="SFLDS00019">
    <property type="entry name" value="Glutathione_Transferase_(cytos"/>
    <property type="match status" value="1"/>
</dbReference>
<comment type="caution">
    <text evidence="4">The sequence shown here is derived from an EMBL/GenBank/DDBJ whole genome shotgun (WGS) entry which is preliminary data.</text>
</comment>
<gene>
    <name evidence="4" type="primary">maiA</name>
    <name evidence="4" type="ORF">DI536_30980</name>
</gene>
<dbReference type="GO" id="GO:0016034">
    <property type="term" value="F:maleylacetoacetate isomerase activity"/>
    <property type="evidence" value="ECO:0007669"/>
    <property type="project" value="TreeGrafter"/>
</dbReference>
<dbReference type="InterPro" id="IPR005955">
    <property type="entry name" value="GST_Zeta"/>
</dbReference>
<dbReference type="Pfam" id="PF00043">
    <property type="entry name" value="GST_C"/>
    <property type="match status" value="1"/>
</dbReference>
<dbReference type="GO" id="GO:0005737">
    <property type="term" value="C:cytoplasm"/>
    <property type="evidence" value="ECO:0007669"/>
    <property type="project" value="InterPro"/>
</dbReference>
<dbReference type="GO" id="GO:0006749">
    <property type="term" value="P:glutathione metabolic process"/>
    <property type="evidence" value="ECO:0007669"/>
    <property type="project" value="TreeGrafter"/>
</dbReference>
<dbReference type="SFLD" id="SFLDG00358">
    <property type="entry name" value="Main_(cytGST)"/>
    <property type="match status" value="1"/>
</dbReference>
<dbReference type="Gene3D" id="1.20.1050.10">
    <property type="match status" value="1"/>
</dbReference>
<accession>A0A2W5STA6</accession>
<dbReference type="SUPFAM" id="SSF47616">
    <property type="entry name" value="GST C-terminal domain-like"/>
    <property type="match status" value="1"/>
</dbReference>
<evidence type="ECO:0000259" key="2">
    <source>
        <dbReference type="PROSITE" id="PS50404"/>
    </source>
</evidence>
<dbReference type="InterPro" id="IPR036249">
    <property type="entry name" value="Thioredoxin-like_sf"/>
</dbReference>
<dbReference type="SUPFAM" id="SSF52833">
    <property type="entry name" value="Thioredoxin-like"/>
    <property type="match status" value="1"/>
</dbReference>
<sequence>MPIANDRGVKLFNYWRSSASYRVRLALSFKGLAYEYAPVNLLKGEQHEAAHVSRNPWHSVPVLQLDSGELIPQSVAIVEYLEEVYPQRPLFPKNAVDRARVRALVEVVNSGIQPLHNLQVLAFVKDTLKADSKQWAEKWIGNGLDALESMAASTAGTFMVGDSFTFADACLLPQLFGARRFASVDPAKYPTLMRVEAHCLTLDFVAQARPENQPDAVNT</sequence>
<dbReference type="PROSITE" id="PS50404">
    <property type="entry name" value="GST_NTER"/>
    <property type="match status" value="1"/>
</dbReference>
<evidence type="ECO:0000256" key="1">
    <source>
        <dbReference type="ARBA" id="ARBA00010007"/>
    </source>
</evidence>
<evidence type="ECO:0000313" key="4">
    <source>
        <dbReference type="EMBL" id="PZR06050.1"/>
    </source>
</evidence>
<dbReference type="FunFam" id="1.20.1050.10:FF:000010">
    <property type="entry name" value="Maleylacetoacetate isomerase isoform 1"/>
    <property type="match status" value="1"/>
</dbReference>
<dbReference type="CDD" id="cd03191">
    <property type="entry name" value="GST_C_Zeta"/>
    <property type="match status" value="1"/>
</dbReference>
<dbReference type="PANTHER" id="PTHR42673:SF21">
    <property type="entry name" value="GLUTATHIONE S-TRANSFERASE YFCF"/>
    <property type="match status" value="1"/>
</dbReference>
<feature type="domain" description="GST N-terminal" evidence="2">
    <location>
        <begin position="7"/>
        <end position="89"/>
    </location>
</feature>
<dbReference type="Gene3D" id="3.40.30.10">
    <property type="entry name" value="Glutaredoxin"/>
    <property type="match status" value="1"/>
</dbReference>
<dbReference type="InterPro" id="IPR040079">
    <property type="entry name" value="Glutathione_S-Trfase"/>
</dbReference>
<dbReference type="Pfam" id="PF02798">
    <property type="entry name" value="GST_N"/>
    <property type="match status" value="1"/>
</dbReference>
<dbReference type="AlphaFoldDB" id="A0A2W5STA6"/>
<dbReference type="GO" id="GO:0006559">
    <property type="term" value="P:L-phenylalanine catabolic process"/>
    <property type="evidence" value="ECO:0007669"/>
    <property type="project" value="TreeGrafter"/>
</dbReference>
<dbReference type="InterPro" id="IPR004045">
    <property type="entry name" value="Glutathione_S-Trfase_N"/>
</dbReference>
<dbReference type="InterPro" id="IPR034330">
    <property type="entry name" value="GST_Zeta_C"/>
</dbReference>
<dbReference type="PROSITE" id="PS51354">
    <property type="entry name" value="GLUTAREDOXIN_2"/>
    <property type="match status" value="1"/>
</dbReference>
<keyword evidence="4" id="KW-0413">Isomerase</keyword>
<dbReference type="EMBL" id="QFQP01000040">
    <property type="protein sequence ID" value="PZR06050.1"/>
    <property type="molecule type" value="Genomic_DNA"/>
</dbReference>
<feature type="domain" description="GST C-terminal" evidence="3">
    <location>
        <begin position="94"/>
        <end position="218"/>
    </location>
</feature>
<name>A0A2W5STA6_9BACT</name>
<proteinExistence type="inferred from homology"/>
<dbReference type="InterPro" id="IPR036282">
    <property type="entry name" value="Glutathione-S-Trfase_C_sf"/>
</dbReference>
<comment type="similarity">
    <text evidence="1">Belongs to the GST superfamily. Zeta family.</text>
</comment>
<dbReference type="CDD" id="cd03042">
    <property type="entry name" value="GST_N_Zeta"/>
    <property type="match status" value="1"/>
</dbReference>
<protein>
    <submittedName>
        <fullName evidence="4">Maleylacetoacetate isomerase</fullName>
    </submittedName>
</protein>
<evidence type="ECO:0000259" key="3">
    <source>
        <dbReference type="PROSITE" id="PS50405"/>
    </source>
</evidence>
<dbReference type="InterPro" id="IPR010987">
    <property type="entry name" value="Glutathione-S-Trfase_C-like"/>
</dbReference>
<dbReference type="Proteomes" id="UP000249061">
    <property type="component" value="Unassembled WGS sequence"/>
</dbReference>
<dbReference type="InterPro" id="IPR004046">
    <property type="entry name" value="GST_C"/>
</dbReference>
<dbReference type="PROSITE" id="PS50405">
    <property type="entry name" value="GST_CTER"/>
    <property type="match status" value="1"/>
</dbReference>
<reference evidence="4 5" key="1">
    <citation type="submission" date="2017-08" db="EMBL/GenBank/DDBJ databases">
        <title>Infants hospitalized years apart are colonized by the same room-sourced microbial strains.</title>
        <authorList>
            <person name="Brooks B."/>
            <person name="Olm M.R."/>
            <person name="Firek B.A."/>
            <person name="Baker R."/>
            <person name="Thomas B.C."/>
            <person name="Morowitz M.J."/>
            <person name="Banfield J.F."/>
        </authorList>
    </citation>
    <scope>NUCLEOTIDE SEQUENCE [LARGE SCALE GENOMIC DNA]</scope>
    <source>
        <strain evidence="4">S2_003_000_R2_14</strain>
    </source>
</reference>
<dbReference type="GO" id="GO:0004364">
    <property type="term" value="F:glutathione transferase activity"/>
    <property type="evidence" value="ECO:0007669"/>
    <property type="project" value="TreeGrafter"/>
</dbReference>
<dbReference type="PANTHER" id="PTHR42673">
    <property type="entry name" value="MALEYLACETOACETATE ISOMERASE"/>
    <property type="match status" value="1"/>
</dbReference>
<dbReference type="NCBIfam" id="TIGR01262">
    <property type="entry name" value="maiA"/>
    <property type="match status" value="1"/>
</dbReference>
<dbReference type="InterPro" id="IPR034333">
    <property type="entry name" value="GST_Zeta_N"/>
</dbReference>